<protein>
    <submittedName>
        <fullName evidence="2">Uncharacterized protein</fullName>
    </submittedName>
</protein>
<organism evidence="2 3">
    <name type="scientific">Streptomyces marokkonensis</name>
    <dbReference type="NCBI Taxonomy" id="324855"/>
    <lineage>
        <taxon>Bacteria</taxon>
        <taxon>Bacillati</taxon>
        <taxon>Actinomycetota</taxon>
        <taxon>Actinomycetes</taxon>
        <taxon>Kitasatosporales</taxon>
        <taxon>Streptomycetaceae</taxon>
        <taxon>Streptomyces</taxon>
    </lineage>
</organism>
<comment type="caution">
    <text evidence="2">The sequence shown here is derived from an EMBL/GenBank/DDBJ whole genome shotgun (WGS) entry which is preliminary data.</text>
</comment>
<evidence type="ECO:0000313" key="3">
    <source>
        <dbReference type="Proteomes" id="UP001500034"/>
    </source>
</evidence>
<sequence length="126" mass="14140">MITSDVFSSDRTFTVWQYTIAHHSRVLLRSPRPSEADTRIDLHVGGVTAMFLRPSYERIAIRSGTEDERNSIISLTGTAPFEHGEILHMIGRDRTTGFIVGGPLQYHESHASDDEPSGFLRMPPTE</sequence>
<dbReference type="Proteomes" id="UP001500034">
    <property type="component" value="Unassembled WGS sequence"/>
</dbReference>
<dbReference type="RefSeq" id="WP_345591053.1">
    <property type="nucleotide sequence ID" value="NZ_BAABCQ010000027.1"/>
</dbReference>
<evidence type="ECO:0000256" key="1">
    <source>
        <dbReference type="SAM" id="MobiDB-lite"/>
    </source>
</evidence>
<feature type="region of interest" description="Disordered" evidence="1">
    <location>
        <begin position="106"/>
        <end position="126"/>
    </location>
</feature>
<accession>A0ABP7PMX3</accession>
<reference evidence="3" key="1">
    <citation type="journal article" date="2019" name="Int. J. Syst. Evol. Microbiol.">
        <title>The Global Catalogue of Microorganisms (GCM) 10K type strain sequencing project: providing services to taxonomists for standard genome sequencing and annotation.</title>
        <authorList>
            <consortium name="The Broad Institute Genomics Platform"/>
            <consortium name="The Broad Institute Genome Sequencing Center for Infectious Disease"/>
            <person name="Wu L."/>
            <person name="Ma J."/>
        </authorList>
    </citation>
    <scope>NUCLEOTIDE SEQUENCE [LARGE SCALE GENOMIC DNA]</scope>
    <source>
        <strain evidence="3">JCM 17027</strain>
    </source>
</reference>
<evidence type="ECO:0000313" key="2">
    <source>
        <dbReference type="EMBL" id="GAA3968276.1"/>
    </source>
</evidence>
<dbReference type="EMBL" id="BAABCQ010000027">
    <property type="protein sequence ID" value="GAA3968276.1"/>
    <property type="molecule type" value="Genomic_DNA"/>
</dbReference>
<keyword evidence="3" id="KW-1185">Reference proteome</keyword>
<proteinExistence type="predicted"/>
<name>A0ABP7PMX3_9ACTN</name>
<gene>
    <name evidence="2" type="ORF">GCM10022384_19610</name>
</gene>